<evidence type="ECO:0000256" key="1">
    <source>
        <dbReference type="SAM" id="MobiDB-lite"/>
    </source>
</evidence>
<proteinExistence type="predicted"/>
<reference evidence="2" key="1">
    <citation type="journal article" date="2016" name="J. Virol.">
        <title>The P1N-PISPO trans-Frame Gene of Sweet Potato Feathery Mottle Potyvirus Is Produced during Virus Infection and Functions as an RNA Silencing Suppressor.</title>
        <authorList>
            <person name="Mingot A."/>
            <person name="Valli A."/>
            <person name="Rodamilans B."/>
            <person name="San Leon D."/>
            <person name="Baulcombe D.C."/>
            <person name="Garcia J.A."/>
            <person name="Lopez-Moya J.J."/>
        </authorList>
    </citation>
    <scope>NUCLEOTIDE SEQUENCE</scope>
    <source>
        <strain evidence="2">SPV2 AM-MB2</strain>
    </source>
</reference>
<feature type="region of interest" description="Disordered" evidence="1">
    <location>
        <begin position="1"/>
        <end position="60"/>
    </location>
</feature>
<feature type="compositionally biased region" description="Basic and acidic residues" evidence="1">
    <location>
        <begin position="1"/>
        <end position="13"/>
    </location>
</feature>
<dbReference type="EMBL" id="KU511270">
    <property type="protein sequence ID" value="AMB26917.1"/>
    <property type="molecule type" value="Genomic_RNA"/>
</dbReference>
<evidence type="ECO:0000313" key="2">
    <source>
        <dbReference type="EMBL" id="AMB26917.1"/>
    </source>
</evidence>
<protein>
    <submittedName>
        <fullName evidence="2">PISPO</fullName>
    </submittedName>
</protein>
<sequence precursor="true">NLECVGTHKETATREAIGPESEMALWDVSPRQKDTKGQPKTTSETACNARAEETRNDAPTDSLNNINWGWSSTESYGGSHSEEWDDFLHAFYEEEEAFQTTSNFEWELRQSHTSSSKDRLQERNERGVHWKTCDKRRLHAQGKCKASSPSVEAYERLAPLHRSKNPFRPTSSHCKGSTRGSVEKDLQHAKCCKRNERVCLKPSATARENRTRTTRNFRGTWSFQRRPV</sequence>
<accession>A0A0Y0I434</accession>
<feature type="non-terminal residue" evidence="2">
    <location>
        <position position="1"/>
    </location>
</feature>
<name>A0A0Y0I434_9POTV</name>
<organism evidence="2">
    <name type="scientific">Sweet potato virus 2</name>
    <dbReference type="NCBI Taxonomy" id="453050"/>
    <lineage>
        <taxon>Viruses</taxon>
        <taxon>Riboviria</taxon>
        <taxon>Orthornavirae</taxon>
        <taxon>Pisuviricota</taxon>
        <taxon>Stelpaviricetes</taxon>
        <taxon>Patatavirales</taxon>
        <taxon>Potyviridae</taxon>
        <taxon>Potyvirus</taxon>
        <taxon>Potyvirus duobatatae</taxon>
    </lineage>
</organism>